<dbReference type="Proteomes" id="UP000179266">
    <property type="component" value="Unassembled WGS sequence"/>
</dbReference>
<organism evidence="2 3">
    <name type="scientific">Candidatus Schekmanbacteria bacterium RBG_13_48_7</name>
    <dbReference type="NCBI Taxonomy" id="1817878"/>
    <lineage>
        <taxon>Bacteria</taxon>
        <taxon>Candidatus Schekmaniibacteriota</taxon>
    </lineage>
</organism>
<dbReference type="PANTHER" id="PTHR45947">
    <property type="entry name" value="SULFOQUINOVOSYL TRANSFERASE SQD2"/>
    <property type="match status" value="1"/>
</dbReference>
<name>A0A1F7S6G5_9BACT</name>
<dbReference type="Pfam" id="PF00534">
    <property type="entry name" value="Glycos_transf_1"/>
    <property type="match status" value="1"/>
</dbReference>
<dbReference type="InterPro" id="IPR001296">
    <property type="entry name" value="Glyco_trans_1"/>
</dbReference>
<feature type="domain" description="Glycosyl transferase family 1" evidence="1">
    <location>
        <begin position="167"/>
        <end position="328"/>
    </location>
</feature>
<evidence type="ECO:0000313" key="2">
    <source>
        <dbReference type="EMBL" id="OGL48854.1"/>
    </source>
</evidence>
<protein>
    <recommendedName>
        <fullName evidence="1">Glycosyl transferase family 1 domain-containing protein</fullName>
    </recommendedName>
</protein>
<comment type="caution">
    <text evidence="2">The sequence shown here is derived from an EMBL/GenBank/DDBJ whole genome shotgun (WGS) entry which is preliminary data.</text>
</comment>
<sequence>MKKPRILILSTKIIFQWGGSEILIKSLKTELENRGIDVDIIEFPLVWEDRNAFIKSAFAARMIDLKNIYSNKPDMVIATRFPAYLMKHPNKVIWLFHQHRQIYELCGTEYSEIGFFEEDLILRQLIQKMDTKVFSEAKAVYAISGTVANRLKTFHGVDAAVLYPIPQNRDKYFCSSSQNYVLCVGRLESIKRFYLLIESLQFTPEDIRCLIVGTGSQESFLKKRTRNLGLEHRVTFAGSVSQEDLLSHYAHSMAVFYGPYKEDFGFSSIEAMLSRKPVITLADSGGTLEFVKDGINGCVCENNPEQIANKLTWLYREPLIAQKLGETGFQIVNKLNWEYILEKNILKYL</sequence>
<dbReference type="EMBL" id="MGDD01000029">
    <property type="protein sequence ID" value="OGL48854.1"/>
    <property type="molecule type" value="Genomic_DNA"/>
</dbReference>
<reference evidence="2 3" key="1">
    <citation type="journal article" date="2016" name="Nat. Commun.">
        <title>Thousands of microbial genomes shed light on interconnected biogeochemical processes in an aquifer system.</title>
        <authorList>
            <person name="Anantharaman K."/>
            <person name="Brown C.T."/>
            <person name="Hug L.A."/>
            <person name="Sharon I."/>
            <person name="Castelle C.J."/>
            <person name="Probst A.J."/>
            <person name="Thomas B.C."/>
            <person name="Singh A."/>
            <person name="Wilkins M.J."/>
            <person name="Karaoz U."/>
            <person name="Brodie E.L."/>
            <person name="Williams K.H."/>
            <person name="Hubbard S.S."/>
            <person name="Banfield J.F."/>
        </authorList>
    </citation>
    <scope>NUCLEOTIDE SEQUENCE [LARGE SCALE GENOMIC DNA]</scope>
</reference>
<accession>A0A1F7S6G5</accession>
<dbReference type="CDD" id="cd03801">
    <property type="entry name" value="GT4_PimA-like"/>
    <property type="match status" value="1"/>
</dbReference>
<gene>
    <name evidence="2" type="ORF">A2161_11180</name>
</gene>
<dbReference type="Gene3D" id="3.40.50.2000">
    <property type="entry name" value="Glycogen Phosphorylase B"/>
    <property type="match status" value="2"/>
</dbReference>
<dbReference type="PANTHER" id="PTHR45947:SF3">
    <property type="entry name" value="SULFOQUINOVOSYL TRANSFERASE SQD2"/>
    <property type="match status" value="1"/>
</dbReference>
<evidence type="ECO:0000313" key="3">
    <source>
        <dbReference type="Proteomes" id="UP000179266"/>
    </source>
</evidence>
<evidence type="ECO:0000259" key="1">
    <source>
        <dbReference type="Pfam" id="PF00534"/>
    </source>
</evidence>
<proteinExistence type="predicted"/>
<dbReference type="GO" id="GO:0016758">
    <property type="term" value="F:hexosyltransferase activity"/>
    <property type="evidence" value="ECO:0007669"/>
    <property type="project" value="TreeGrafter"/>
</dbReference>
<dbReference type="InterPro" id="IPR050194">
    <property type="entry name" value="Glycosyltransferase_grp1"/>
</dbReference>
<dbReference type="SUPFAM" id="SSF53756">
    <property type="entry name" value="UDP-Glycosyltransferase/glycogen phosphorylase"/>
    <property type="match status" value="1"/>
</dbReference>
<dbReference type="AlphaFoldDB" id="A0A1F7S6G5"/>